<sequence>MAMGLVWLCLVALVKAVWGDEKKAIKYGMFMPGQVEFQRQFRPFFVGIFFWMFRPIAWAMLGGRVLCRSLWSV</sequence>
<reference evidence="2 3" key="1">
    <citation type="journal article" date="2015" name="Stand. Genomic Sci.">
        <title>Genomic Encyclopedia of Bacterial and Archaeal Type Strains, Phase III: the genomes of soil and plant-associated and newly described type strains.</title>
        <authorList>
            <person name="Whitman W.B."/>
            <person name="Woyke T."/>
            <person name="Klenk H.P."/>
            <person name="Zhou Y."/>
            <person name="Lilburn T.G."/>
            <person name="Beck B.J."/>
            <person name="De Vos P."/>
            <person name="Vandamme P."/>
            <person name="Eisen J.A."/>
            <person name="Garrity G."/>
            <person name="Hugenholtz P."/>
            <person name="Kyrpides N.C."/>
        </authorList>
    </citation>
    <scope>NUCLEOTIDE SEQUENCE [LARGE SCALE GENOMIC DNA]</scope>
    <source>
        <strain evidence="2 3">CGMCC 1.2546</strain>
    </source>
</reference>
<dbReference type="AlphaFoldDB" id="A0A562NVE6"/>
<evidence type="ECO:0000313" key="2">
    <source>
        <dbReference type="EMBL" id="TWI36182.1"/>
    </source>
</evidence>
<protein>
    <submittedName>
        <fullName evidence="2">Uncharacterized protein</fullName>
    </submittedName>
</protein>
<accession>A0A562NVE6</accession>
<gene>
    <name evidence="2" type="ORF">IQ26_03136</name>
</gene>
<keyword evidence="1" id="KW-0812">Transmembrane</keyword>
<comment type="caution">
    <text evidence="2">The sequence shown here is derived from an EMBL/GenBank/DDBJ whole genome shotgun (WGS) entry which is preliminary data.</text>
</comment>
<evidence type="ECO:0000256" key="1">
    <source>
        <dbReference type="SAM" id="Phobius"/>
    </source>
</evidence>
<keyword evidence="1" id="KW-1133">Transmembrane helix</keyword>
<proteinExistence type="predicted"/>
<dbReference type="Proteomes" id="UP000317122">
    <property type="component" value="Unassembled WGS sequence"/>
</dbReference>
<name>A0A562NVE6_9HYPH</name>
<keyword evidence="3" id="KW-1185">Reference proteome</keyword>
<feature type="transmembrane region" description="Helical" evidence="1">
    <location>
        <begin position="43"/>
        <end position="61"/>
    </location>
</feature>
<keyword evidence="1" id="KW-0472">Membrane</keyword>
<dbReference type="EMBL" id="VLKT01000017">
    <property type="protein sequence ID" value="TWI36182.1"/>
    <property type="molecule type" value="Genomic_DNA"/>
</dbReference>
<organism evidence="2 3">
    <name type="scientific">Mesorhizobium tianshanense</name>
    <dbReference type="NCBI Taxonomy" id="39844"/>
    <lineage>
        <taxon>Bacteria</taxon>
        <taxon>Pseudomonadati</taxon>
        <taxon>Pseudomonadota</taxon>
        <taxon>Alphaproteobacteria</taxon>
        <taxon>Hyphomicrobiales</taxon>
        <taxon>Phyllobacteriaceae</taxon>
        <taxon>Mesorhizobium</taxon>
    </lineage>
</organism>
<evidence type="ECO:0000313" key="3">
    <source>
        <dbReference type="Proteomes" id="UP000317122"/>
    </source>
</evidence>